<dbReference type="PANTHER" id="PTHR46580">
    <property type="entry name" value="SENSOR KINASE-RELATED"/>
    <property type="match status" value="1"/>
</dbReference>
<reference evidence="4" key="1">
    <citation type="submission" date="2024-08" db="EMBL/GenBank/DDBJ databases">
        <authorList>
            <person name="Yu S.T."/>
        </authorList>
    </citation>
    <scope>NUCLEOTIDE SEQUENCE</scope>
    <source>
        <strain evidence="4">R33</strain>
    </source>
</reference>
<dbReference type="PROSITE" id="PS51318">
    <property type="entry name" value="TAT"/>
    <property type="match status" value="1"/>
</dbReference>
<name>A0AB39YDK4_9ACTN</name>
<dbReference type="AlphaFoldDB" id="A0AB39YDK4"/>
<dbReference type="InterPro" id="IPR006311">
    <property type="entry name" value="TAT_signal"/>
</dbReference>
<feature type="chain" id="PRO_5044270071" evidence="3">
    <location>
        <begin position="32"/>
        <end position="598"/>
    </location>
</feature>
<dbReference type="Gene3D" id="2.115.10.10">
    <property type="entry name" value="Tachylectin 2"/>
    <property type="match status" value="2"/>
</dbReference>
<dbReference type="EMBL" id="CP165727">
    <property type="protein sequence ID" value="XDV68295.1"/>
    <property type="molecule type" value="Genomic_DNA"/>
</dbReference>
<evidence type="ECO:0000256" key="1">
    <source>
        <dbReference type="ARBA" id="ARBA00022729"/>
    </source>
</evidence>
<dbReference type="InterPro" id="IPR013517">
    <property type="entry name" value="FG-GAP"/>
</dbReference>
<proteinExistence type="predicted"/>
<sequence>MTTSHRTSQQRRRLRVLAAGSVLALAAGALAAAPSIAAPSIAAPSVAAPSNAAPSNAVPSPAVPAPGPSAVTGTTGGQGLPTVVMPARVPAQAAAAAKPRHDVDGDGVSDMIVMEYDQVTAVYLSSIKAWSDYTIIKTDPDPEASFKDLLPVGDVGGTTQPELLSLTFDGVLTLYEAGVKSTSAPLWSGRGWQIYNRIIATGDLTGDRRPDLLARDPAGDLWLYTGTGTVSKPFNSRVKVGSGWGIYDQVVGANDVDGDGIGDVLTRTLAGELWFHKGAGSATAPLKPAVKVGTGWNTYNVITGSDDGDGDGRSDLLARNHDGVEYWFKSIGGGKFAAPAYFGSGYELNKFIVGAGTTSLFGKGQNVMTQADNVLVKYHALANSTYYSPPYEVGKETPGSRNTYATGLNSHNHASYVQNIGTDLYVRGVKVSTSWNYTMMAGPGDLTGDGKGDLVSRDSAGVLWLHPGDGLPYTKFGTRIKVGTGWNAYNTLVGAGDYSGDGRPDLLARDTAGGLFLYKGTGTASAPFAAREQVGSGFNQYDTLFVPGDINGDSKGDLMARLPGGDVYTYTSTGKTGTATFAPRVKFGTGWNIYKNML</sequence>
<dbReference type="SUPFAM" id="SSF69318">
    <property type="entry name" value="Integrin alpha N-terminal domain"/>
    <property type="match status" value="2"/>
</dbReference>
<dbReference type="RefSeq" id="WP_369779833.1">
    <property type="nucleotide sequence ID" value="NZ_CP165727.1"/>
</dbReference>
<feature type="compositionally biased region" description="Low complexity" evidence="2">
    <location>
        <begin position="48"/>
        <end position="60"/>
    </location>
</feature>
<organism evidence="4">
    <name type="scientific">Streptomyces sp. R33</name>
    <dbReference type="NCBI Taxonomy" id="3238629"/>
    <lineage>
        <taxon>Bacteria</taxon>
        <taxon>Bacillati</taxon>
        <taxon>Actinomycetota</taxon>
        <taxon>Actinomycetes</taxon>
        <taxon>Kitasatosporales</taxon>
        <taxon>Streptomycetaceae</taxon>
        <taxon>Streptomyces</taxon>
    </lineage>
</organism>
<evidence type="ECO:0000313" key="4">
    <source>
        <dbReference type="EMBL" id="XDV68295.1"/>
    </source>
</evidence>
<evidence type="ECO:0000256" key="2">
    <source>
        <dbReference type="SAM" id="MobiDB-lite"/>
    </source>
</evidence>
<keyword evidence="1 3" id="KW-0732">Signal</keyword>
<gene>
    <name evidence="4" type="ORF">AB5J51_37885</name>
</gene>
<dbReference type="Pfam" id="PF13517">
    <property type="entry name" value="FG-GAP_3"/>
    <property type="match status" value="1"/>
</dbReference>
<evidence type="ECO:0000256" key="3">
    <source>
        <dbReference type="SAM" id="SignalP"/>
    </source>
</evidence>
<protein>
    <submittedName>
        <fullName evidence="4">FG-GAP repeat domain-containing protein</fullName>
    </submittedName>
</protein>
<dbReference type="InterPro" id="IPR028994">
    <property type="entry name" value="Integrin_alpha_N"/>
</dbReference>
<accession>A0AB39YDK4</accession>
<feature type="region of interest" description="Disordered" evidence="2">
    <location>
        <begin position="48"/>
        <end position="81"/>
    </location>
</feature>
<feature type="signal peptide" evidence="3">
    <location>
        <begin position="1"/>
        <end position="31"/>
    </location>
</feature>